<dbReference type="AlphaFoldDB" id="A0A1M4YPI6"/>
<accession>A0A1M4YPI6</accession>
<dbReference type="RefSeq" id="WP_072977247.1">
    <property type="nucleotide sequence ID" value="NZ_FQTY01000018.1"/>
</dbReference>
<dbReference type="Gene3D" id="2.60.120.380">
    <property type="match status" value="1"/>
</dbReference>
<name>A0A1M4YPI6_9FIRM</name>
<dbReference type="EMBL" id="FQTY01000018">
    <property type="protein sequence ID" value="SHF07588.1"/>
    <property type="molecule type" value="Genomic_DNA"/>
</dbReference>
<keyword evidence="1" id="KW-0732">Signal</keyword>
<evidence type="ECO:0000313" key="3">
    <source>
        <dbReference type="Proteomes" id="UP000184114"/>
    </source>
</evidence>
<dbReference type="GeneID" id="90995485"/>
<dbReference type="STRING" id="1123404.SAMN02745784_02726"/>
<sequence length="294" mass="33382">MKRIGLLKKVLVNLFVFALLFTNAIVVHAEINPEHAIIGNNSPSTAYNIGHWKYKNIKTCAIDKDQTEAWFKFNMSSDEQIYVTCSRSNDYDGMNFVLYDANTMDEVMRVSQIANPSNFIKFLAVRADGSRAASYFLKVERGNYIGDMFFSLNFADRMKSTTKTFYFRGTARNNGNSSMSLSGVDSSVITVDLSRESSIPDGAIVKSVETSSRMSPSQGNVRHMLMPQTESTWYESRVSSVTSGYYYIDLSDEIPVKQRWSFKYNAKATARSTMSNVKLRVNYLYDITSGWNFR</sequence>
<feature type="chain" id="PRO_5013359110" evidence="1">
    <location>
        <begin position="30"/>
        <end position="294"/>
    </location>
</feature>
<organism evidence="2 3">
    <name type="scientific">Tissierella praeacuta DSM 18095</name>
    <dbReference type="NCBI Taxonomy" id="1123404"/>
    <lineage>
        <taxon>Bacteria</taxon>
        <taxon>Bacillati</taxon>
        <taxon>Bacillota</taxon>
        <taxon>Tissierellia</taxon>
        <taxon>Tissierellales</taxon>
        <taxon>Tissierellaceae</taxon>
        <taxon>Tissierella</taxon>
    </lineage>
</organism>
<keyword evidence="3" id="KW-1185">Reference proteome</keyword>
<gene>
    <name evidence="2" type="ORF">SAMN02745784_02726</name>
</gene>
<dbReference type="Proteomes" id="UP000184114">
    <property type="component" value="Unassembled WGS sequence"/>
</dbReference>
<evidence type="ECO:0000256" key="1">
    <source>
        <dbReference type="SAM" id="SignalP"/>
    </source>
</evidence>
<evidence type="ECO:0000313" key="2">
    <source>
        <dbReference type="EMBL" id="SHF07588.1"/>
    </source>
</evidence>
<protein>
    <submittedName>
        <fullName evidence="2">Uncharacterized protein</fullName>
    </submittedName>
</protein>
<reference evidence="3" key="1">
    <citation type="submission" date="2016-11" db="EMBL/GenBank/DDBJ databases">
        <authorList>
            <person name="Varghese N."/>
            <person name="Submissions S."/>
        </authorList>
    </citation>
    <scope>NUCLEOTIDE SEQUENCE [LARGE SCALE GENOMIC DNA]</scope>
    <source>
        <strain evidence="3">DSM 18095</strain>
    </source>
</reference>
<feature type="signal peptide" evidence="1">
    <location>
        <begin position="1"/>
        <end position="29"/>
    </location>
</feature>
<proteinExistence type="predicted"/>